<dbReference type="InterPro" id="IPR000292">
    <property type="entry name" value="For/NO2_transpt"/>
</dbReference>
<feature type="transmembrane region" description="Helical" evidence="6">
    <location>
        <begin position="251"/>
        <end position="273"/>
    </location>
</feature>
<evidence type="ECO:0000256" key="3">
    <source>
        <dbReference type="ARBA" id="ARBA00022989"/>
    </source>
</evidence>
<dbReference type="InterPro" id="IPR023271">
    <property type="entry name" value="Aquaporin-like"/>
</dbReference>
<sequence length="285" mass="29975">MSDPSFFDAFSPPQVAARMRTVGVSKATMPALQIVTLALIAGAFIAFGAMYYTVVMTEVEAAYGPARLLGGIAFSLGFILVIIAGAELFTGNNLIVMAWAGKQVSSKALLRNWGLVYFANAIGAFASVLLVYYSGYLEAGNHAVGATAVQSAVAKVDYSFVEAFTRGLLCNALVCLASWMCSAARSVTDKILSVLFPISGFVAMGFEHCVANMYMIPIGIVAAQDPAILEAAGYTAADLQNLNAAGFFNNLVPVTLGNIVGGAGFVALVYYFIYLRGKGEGMNEV</sequence>
<proteinExistence type="inferred from homology"/>
<dbReference type="PANTHER" id="PTHR30520">
    <property type="entry name" value="FORMATE TRANSPORTER-RELATED"/>
    <property type="match status" value="1"/>
</dbReference>
<dbReference type="Proteomes" id="UP001204445">
    <property type="component" value="Unassembled WGS sequence"/>
</dbReference>
<dbReference type="EMBL" id="JANUCT010000004">
    <property type="protein sequence ID" value="MCS3902653.1"/>
    <property type="molecule type" value="Genomic_DNA"/>
</dbReference>
<keyword evidence="2 6" id="KW-0812">Transmembrane</keyword>
<organism evidence="7 8">
    <name type="scientific">Methylohalomonas lacus</name>
    <dbReference type="NCBI Taxonomy" id="398773"/>
    <lineage>
        <taxon>Bacteria</taxon>
        <taxon>Pseudomonadati</taxon>
        <taxon>Pseudomonadota</taxon>
        <taxon>Gammaproteobacteria</taxon>
        <taxon>Methylohalomonadales</taxon>
        <taxon>Methylohalomonadaceae</taxon>
        <taxon>Methylohalomonas</taxon>
    </lineage>
</organism>
<evidence type="ECO:0000313" key="7">
    <source>
        <dbReference type="EMBL" id="MCS3902653.1"/>
    </source>
</evidence>
<feature type="transmembrane region" description="Helical" evidence="6">
    <location>
        <begin position="194"/>
        <end position="216"/>
    </location>
</feature>
<evidence type="ECO:0000256" key="6">
    <source>
        <dbReference type="SAM" id="Phobius"/>
    </source>
</evidence>
<feature type="transmembrane region" description="Helical" evidence="6">
    <location>
        <begin position="27"/>
        <end position="52"/>
    </location>
</feature>
<feature type="transmembrane region" description="Helical" evidence="6">
    <location>
        <begin position="72"/>
        <end position="100"/>
    </location>
</feature>
<feature type="transmembrane region" description="Helical" evidence="6">
    <location>
        <begin position="112"/>
        <end position="133"/>
    </location>
</feature>
<gene>
    <name evidence="7" type="ORF">J2T55_000657</name>
</gene>
<comment type="similarity">
    <text evidence="5">Belongs to the FNT transporter (TC 1.A.16) family.</text>
</comment>
<keyword evidence="4 6" id="KW-0472">Membrane</keyword>
<protein>
    <submittedName>
        <fullName evidence="7">Formate/nitrite transporter</fullName>
    </submittedName>
</protein>
<accession>A0AAE3HLJ3</accession>
<dbReference type="Gene3D" id="1.20.1080.10">
    <property type="entry name" value="Glycerol uptake facilitator protein"/>
    <property type="match status" value="1"/>
</dbReference>
<evidence type="ECO:0000256" key="5">
    <source>
        <dbReference type="ARBA" id="ARBA00049660"/>
    </source>
</evidence>
<dbReference type="RefSeq" id="WP_259054211.1">
    <property type="nucleotide sequence ID" value="NZ_JANUCT010000004.1"/>
</dbReference>
<name>A0AAE3HLJ3_9GAMM</name>
<evidence type="ECO:0000256" key="1">
    <source>
        <dbReference type="ARBA" id="ARBA00004141"/>
    </source>
</evidence>
<dbReference type="Pfam" id="PF01226">
    <property type="entry name" value="Form_Nir_trans"/>
    <property type="match status" value="1"/>
</dbReference>
<dbReference type="GO" id="GO:0015499">
    <property type="term" value="F:formate transmembrane transporter activity"/>
    <property type="evidence" value="ECO:0007669"/>
    <property type="project" value="TreeGrafter"/>
</dbReference>
<evidence type="ECO:0000313" key="8">
    <source>
        <dbReference type="Proteomes" id="UP001204445"/>
    </source>
</evidence>
<dbReference type="PANTHER" id="PTHR30520:SF6">
    <property type="entry name" value="FORMATE_NITRATE FAMILY TRANSPORTER (EUROFUNG)"/>
    <property type="match status" value="1"/>
</dbReference>
<comment type="caution">
    <text evidence="7">The sequence shown here is derived from an EMBL/GenBank/DDBJ whole genome shotgun (WGS) entry which is preliminary data.</text>
</comment>
<keyword evidence="8" id="KW-1185">Reference proteome</keyword>
<dbReference type="InterPro" id="IPR024002">
    <property type="entry name" value="For/NO2_transpt_CS"/>
</dbReference>
<evidence type="ECO:0000256" key="4">
    <source>
        <dbReference type="ARBA" id="ARBA00023136"/>
    </source>
</evidence>
<comment type="subcellular location">
    <subcellularLocation>
        <location evidence="1">Membrane</location>
        <topology evidence="1">Multi-pass membrane protein</topology>
    </subcellularLocation>
</comment>
<reference evidence="7" key="1">
    <citation type="submission" date="2022-08" db="EMBL/GenBank/DDBJ databases">
        <title>Genomic Encyclopedia of Type Strains, Phase III (KMG-III): the genomes of soil and plant-associated and newly described type strains.</title>
        <authorList>
            <person name="Whitman W."/>
        </authorList>
    </citation>
    <scope>NUCLEOTIDE SEQUENCE</scope>
    <source>
        <strain evidence="7">HMT 1</strain>
    </source>
</reference>
<dbReference type="GO" id="GO:0005886">
    <property type="term" value="C:plasma membrane"/>
    <property type="evidence" value="ECO:0007669"/>
    <property type="project" value="TreeGrafter"/>
</dbReference>
<dbReference type="AlphaFoldDB" id="A0AAE3HLJ3"/>
<evidence type="ECO:0000256" key="2">
    <source>
        <dbReference type="ARBA" id="ARBA00022692"/>
    </source>
</evidence>
<keyword evidence="3 6" id="KW-1133">Transmembrane helix</keyword>
<dbReference type="PROSITE" id="PS01005">
    <property type="entry name" value="FORMATE_NITRITE_TP_1"/>
    <property type="match status" value="1"/>
</dbReference>